<dbReference type="Gene3D" id="1.10.357.10">
    <property type="entry name" value="Tetracycline Repressor, domain 2"/>
    <property type="match status" value="1"/>
</dbReference>
<dbReference type="Gene3D" id="1.10.10.60">
    <property type="entry name" value="Homeodomain-like"/>
    <property type="match status" value="1"/>
</dbReference>
<dbReference type="Pfam" id="PF00440">
    <property type="entry name" value="TetR_N"/>
    <property type="match status" value="1"/>
</dbReference>
<sequence length="215" mass="24218">MNEILPLTRRGAGRPTKEQAEARFEELLDTALDMFLEHGFELTTIEMIAVQMNMTKRTVYAKFPDKAALFLASVQRAIERQIVPDEELRALDDGDLRETLRAIGRQRIGLVRTRNGLRLQRIINTESFRFPQLLMLNYNQSAKPVTDFIVELLEREAAQGRVRAADAKLAASVFLSMVVSGPVRQIVAGEPPAADHIDALVDFAVDLFLDGMRPR</sequence>
<dbReference type="SUPFAM" id="SSF48498">
    <property type="entry name" value="Tetracyclin repressor-like, C-terminal domain"/>
    <property type="match status" value="1"/>
</dbReference>
<dbReference type="PRINTS" id="PR00455">
    <property type="entry name" value="HTHTETR"/>
</dbReference>
<dbReference type="InterPro" id="IPR009057">
    <property type="entry name" value="Homeodomain-like_sf"/>
</dbReference>
<evidence type="ECO:0000256" key="2">
    <source>
        <dbReference type="PROSITE-ProRule" id="PRU00335"/>
    </source>
</evidence>
<keyword evidence="1 2" id="KW-0238">DNA-binding</keyword>
<comment type="caution">
    <text evidence="4">The sequence shown here is derived from an EMBL/GenBank/DDBJ whole genome shotgun (WGS) entry which is preliminary data.</text>
</comment>
<gene>
    <name evidence="4" type="ORF">WG900_08950</name>
</gene>
<accession>A0ABU8S836</accession>
<dbReference type="InterPro" id="IPR036271">
    <property type="entry name" value="Tet_transcr_reg_TetR-rel_C_sf"/>
</dbReference>
<name>A0ABU8S836_9SPHN</name>
<protein>
    <submittedName>
        <fullName evidence="4">TetR/AcrR family transcriptional regulator</fullName>
    </submittedName>
</protein>
<dbReference type="PROSITE" id="PS50977">
    <property type="entry name" value="HTH_TETR_2"/>
    <property type="match status" value="1"/>
</dbReference>
<reference evidence="4 5" key="1">
    <citation type="submission" date="2024-03" db="EMBL/GenBank/DDBJ databases">
        <authorList>
            <person name="Jo J.-H."/>
        </authorList>
    </citation>
    <scope>NUCLEOTIDE SEQUENCE [LARGE SCALE GENOMIC DNA]</scope>
    <source>
        <strain evidence="4 5">AS3R-12</strain>
    </source>
</reference>
<dbReference type="Pfam" id="PF14246">
    <property type="entry name" value="TetR_C_7"/>
    <property type="match status" value="1"/>
</dbReference>
<evidence type="ECO:0000313" key="5">
    <source>
        <dbReference type="Proteomes" id="UP001379235"/>
    </source>
</evidence>
<dbReference type="SUPFAM" id="SSF46689">
    <property type="entry name" value="Homeodomain-like"/>
    <property type="match status" value="1"/>
</dbReference>
<dbReference type="Proteomes" id="UP001379235">
    <property type="component" value="Unassembled WGS sequence"/>
</dbReference>
<feature type="DNA-binding region" description="H-T-H motif" evidence="2">
    <location>
        <begin position="44"/>
        <end position="63"/>
    </location>
</feature>
<dbReference type="InterPro" id="IPR050109">
    <property type="entry name" value="HTH-type_TetR-like_transc_reg"/>
</dbReference>
<evidence type="ECO:0000256" key="1">
    <source>
        <dbReference type="ARBA" id="ARBA00023125"/>
    </source>
</evidence>
<dbReference type="InterPro" id="IPR039536">
    <property type="entry name" value="TetR_C_Proteobacteria"/>
</dbReference>
<dbReference type="PANTHER" id="PTHR30055:SF146">
    <property type="entry name" value="HTH-TYPE TRANSCRIPTIONAL DUAL REGULATOR CECR"/>
    <property type="match status" value="1"/>
</dbReference>
<dbReference type="EMBL" id="JBBHJY010000003">
    <property type="protein sequence ID" value="MEJ6010049.1"/>
    <property type="molecule type" value="Genomic_DNA"/>
</dbReference>
<dbReference type="PANTHER" id="PTHR30055">
    <property type="entry name" value="HTH-TYPE TRANSCRIPTIONAL REGULATOR RUTR"/>
    <property type="match status" value="1"/>
</dbReference>
<dbReference type="InterPro" id="IPR001647">
    <property type="entry name" value="HTH_TetR"/>
</dbReference>
<evidence type="ECO:0000313" key="4">
    <source>
        <dbReference type="EMBL" id="MEJ6010049.1"/>
    </source>
</evidence>
<dbReference type="RefSeq" id="WP_339966458.1">
    <property type="nucleotide sequence ID" value="NZ_JBBHJY010000003.1"/>
</dbReference>
<organism evidence="4 5">
    <name type="scientific">Novosphingobium aquae</name>
    <dbReference type="NCBI Taxonomy" id="3133435"/>
    <lineage>
        <taxon>Bacteria</taxon>
        <taxon>Pseudomonadati</taxon>
        <taxon>Pseudomonadota</taxon>
        <taxon>Alphaproteobacteria</taxon>
        <taxon>Sphingomonadales</taxon>
        <taxon>Sphingomonadaceae</taxon>
        <taxon>Novosphingobium</taxon>
    </lineage>
</organism>
<keyword evidence="5" id="KW-1185">Reference proteome</keyword>
<proteinExistence type="predicted"/>
<evidence type="ECO:0000259" key="3">
    <source>
        <dbReference type="PROSITE" id="PS50977"/>
    </source>
</evidence>
<feature type="domain" description="HTH tetR-type" evidence="3">
    <location>
        <begin position="21"/>
        <end position="81"/>
    </location>
</feature>